<sequence>MSTSSNTTDLTVNHEDIEANDDLFADEIENQNNINNINLTQSITDSQFNDDDTKSIDGKCKTLGKNTMSYSEALNRSAGEKIHSQTKTANSDLDNHQSLHYENNSINSANISFWYNQENTRQNTLRKIYADQIQWTDRFLQNRFNKYKHESQTEIQFMKWFDTKI</sequence>
<name>A0A8S3RW57_MYTED</name>
<protein>
    <submittedName>
        <fullName evidence="1">Uncharacterized protein</fullName>
    </submittedName>
</protein>
<organism evidence="1 2">
    <name type="scientific">Mytilus edulis</name>
    <name type="common">Blue mussel</name>
    <dbReference type="NCBI Taxonomy" id="6550"/>
    <lineage>
        <taxon>Eukaryota</taxon>
        <taxon>Metazoa</taxon>
        <taxon>Spiralia</taxon>
        <taxon>Lophotrochozoa</taxon>
        <taxon>Mollusca</taxon>
        <taxon>Bivalvia</taxon>
        <taxon>Autobranchia</taxon>
        <taxon>Pteriomorphia</taxon>
        <taxon>Mytilida</taxon>
        <taxon>Mytiloidea</taxon>
        <taxon>Mytilidae</taxon>
        <taxon>Mytilinae</taxon>
        <taxon>Mytilus</taxon>
    </lineage>
</organism>
<dbReference type="EMBL" id="CAJPWZ010001323">
    <property type="protein sequence ID" value="CAG2213055.1"/>
    <property type="molecule type" value="Genomic_DNA"/>
</dbReference>
<dbReference type="AlphaFoldDB" id="A0A8S3RW57"/>
<keyword evidence="2" id="KW-1185">Reference proteome</keyword>
<reference evidence="1" key="1">
    <citation type="submission" date="2021-03" db="EMBL/GenBank/DDBJ databases">
        <authorList>
            <person name="Bekaert M."/>
        </authorList>
    </citation>
    <scope>NUCLEOTIDE SEQUENCE</scope>
</reference>
<accession>A0A8S3RW57</accession>
<proteinExistence type="predicted"/>
<gene>
    <name evidence="1" type="ORF">MEDL_26997</name>
</gene>
<dbReference type="OrthoDB" id="6183977at2759"/>
<evidence type="ECO:0000313" key="2">
    <source>
        <dbReference type="Proteomes" id="UP000683360"/>
    </source>
</evidence>
<evidence type="ECO:0000313" key="1">
    <source>
        <dbReference type="EMBL" id="CAG2213055.1"/>
    </source>
</evidence>
<comment type="caution">
    <text evidence="1">The sequence shown here is derived from an EMBL/GenBank/DDBJ whole genome shotgun (WGS) entry which is preliminary data.</text>
</comment>
<dbReference type="Proteomes" id="UP000683360">
    <property type="component" value="Unassembled WGS sequence"/>
</dbReference>